<organism evidence="2 3">
    <name type="scientific">Lepidopterella palustris CBS 459.81</name>
    <dbReference type="NCBI Taxonomy" id="1314670"/>
    <lineage>
        <taxon>Eukaryota</taxon>
        <taxon>Fungi</taxon>
        <taxon>Dikarya</taxon>
        <taxon>Ascomycota</taxon>
        <taxon>Pezizomycotina</taxon>
        <taxon>Dothideomycetes</taxon>
        <taxon>Pleosporomycetidae</taxon>
        <taxon>Mytilinidiales</taxon>
        <taxon>Argynnaceae</taxon>
        <taxon>Lepidopterella</taxon>
    </lineage>
</organism>
<dbReference type="OrthoDB" id="2386090at2759"/>
<dbReference type="Proteomes" id="UP000250266">
    <property type="component" value="Unassembled WGS sequence"/>
</dbReference>
<feature type="transmembrane region" description="Helical" evidence="1">
    <location>
        <begin position="121"/>
        <end position="149"/>
    </location>
</feature>
<keyword evidence="1" id="KW-0472">Membrane</keyword>
<gene>
    <name evidence="2" type="ORF">K432DRAFT_78871</name>
</gene>
<accession>A0A8E2JDV9</accession>
<reference evidence="2 3" key="1">
    <citation type="journal article" date="2016" name="Nat. Commun.">
        <title>Ectomycorrhizal ecology is imprinted in the genome of the dominant symbiotic fungus Cenococcum geophilum.</title>
        <authorList>
            <consortium name="DOE Joint Genome Institute"/>
            <person name="Peter M."/>
            <person name="Kohler A."/>
            <person name="Ohm R.A."/>
            <person name="Kuo A."/>
            <person name="Krutzmann J."/>
            <person name="Morin E."/>
            <person name="Arend M."/>
            <person name="Barry K.W."/>
            <person name="Binder M."/>
            <person name="Choi C."/>
            <person name="Clum A."/>
            <person name="Copeland A."/>
            <person name="Grisel N."/>
            <person name="Haridas S."/>
            <person name="Kipfer T."/>
            <person name="LaButti K."/>
            <person name="Lindquist E."/>
            <person name="Lipzen A."/>
            <person name="Maire R."/>
            <person name="Meier B."/>
            <person name="Mihaltcheva S."/>
            <person name="Molinier V."/>
            <person name="Murat C."/>
            <person name="Poggeler S."/>
            <person name="Quandt C.A."/>
            <person name="Sperisen C."/>
            <person name="Tritt A."/>
            <person name="Tisserant E."/>
            <person name="Crous P.W."/>
            <person name="Henrissat B."/>
            <person name="Nehls U."/>
            <person name="Egli S."/>
            <person name="Spatafora J.W."/>
            <person name="Grigoriev I.V."/>
            <person name="Martin F.M."/>
        </authorList>
    </citation>
    <scope>NUCLEOTIDE SEQUENCE [LARGE SCALE GENOMIC DNA]</scope>
    <source>
        <strain evidence="2 3">CBS 459.81</strain>
    </source>
</reference>
<evidence type="ECO:0000313" key="2">
    <source>
        <dbReference type="EMBL" id="OCK79040.1"/>
    </source>
</evidence>
<keyword evidence="1" id="KW-0812">Transmembrane</keyword>
<evidence type="ECO:0000313" key="3">
    <source>
        <dbReference type="Proteomes" id="UP000250266"/>
    </source>
</evidence>
<dbReference type="AlphaFoldDB" id="A0A8E2JDV9"/>
<protein>
    <submittedName>
        <fullName evidence="2">Uncharacterized protein</fullName>
    </submittedName>
</protein>
<feature type="transmembrane region" description="Helical" evidence="1">
    <location>
        <begin position="90"/>
        <end position="109"/>
    </location>
</feature>
<proteinExistence type="predicted"/>
<keyword evidence="1" id="KW-1133">Transmembrane helix</keyword>
<sequence>MLALSTHIASSLRACSKLRVSPSAPCRVLFSRHPSFQTATRHFSRTPIRQEDLPREQYRSSNSSKPIYPSRLLIYHAGTQKTTFISFWKVTSFFLFGISCGLLAPRFFYAHDESQPVLKAIGVMCLGAIPLLILGVATAPFVNSISLHIPQHARRSRKGLMQLLE</sequence>
<evidence type="ECO:0000256" key="1">
    <source>
        <dbReference type="SAM" id="Phobius"/>
    </source>
</evidence>
<name>A0A8E2JDV9_9PEZI</name>
<dbReference type="EMBL" id="KV745026">
    <property type="protein sequence ID" value="OCK79040.1"/>
    <property type="molecule type" value="Genomic_DNA"/>
</dbReference>
<keyword evidence="3" id="KW-1185">Reference proteome</keyword>